<keyword evidence="1" id="KW-1133">Transmembrane helix</keyword>
<sequence>MKKLIVLMILFSVLFGSSIAFANGDDDDDKANSNPGTIIDTIEGNSLQKLETEVDKGSKSAIGTIRRVGLTVFMIMLVIAAYGFMTGGRNPQSLAENKGKILWMFAGLGVAFGAELIVGAFFALTGLDPTGGYE</sequence>
<dbReference type="Pfam" id="PF18895">
    <property type="entry name" value="T4SS_pilin"/>
    <property type="match status" value="1"/>
</dbReference>
<protein>
    <recommendedName>
        <fullName evidence="5">TrbC/VIRB2 family protein</fullName>
    </recommendedName>
</protein>
<dbReference type="RefSeq" id="WP_305993450.1">
    <property type="nucleotide sequence ID" value="NZ_JAVAMP010000012.1"/>
</dbReference>
<keyword evidence="2" id="KW-0732">Signal</keyword>
<keyword evidence="1" id="KW-0812">Transmembrane</keyword>
<keyword evidence="4" id="KW-1185">Reference proteome</keyword>
<evidence type="ECO:0000256" key="2">
    <source>
        <dbReference type="SAM" id="SignalP"/>
    </source>
</evidence>
<feature type="transmembrane region" description="Helical" evidence="1">
    <location>
        <begin position="101"/>
        <end position="124"/>
    </location>
</feature>
<comment type="caution">
    <text evidence="3">The sequence shown here is derived from an EMBL/GenBank/DDBJ whole genome shotgun (WGS) entry which is preliminary data.</text>
</comment>
<gene>
    <name evidence="3" type="ORF">Q5Y73_18735</name>
</gene>
<evidence type="ECO:0000313" key="3">
    <source>
        <dbReference type="EMBL" id="MDP5276139.1"/>
    </source>
</evidence>
<evidence type="ECO:0008006" key="5">
    <source>
        <dbReference type="Google" id="ProtNLM"/>
    </source>
</evidence>
<evidence type="ECO:0000313" key="4">
    <source>
        <dbReference type="Proteomes" id="UP001231941"/>
    </source>
</evidence>
<dbReference type="Proteomes" id="UP001231941">
    <property type="component" value="Unassembled WGS sequence"/>
</dbReference>
<evidence type="ECO:0000256" key="1">
    <source>
        <dbReference type="SAM" id="Phobius"/>
    </source>
</evidence>
<organism evidence="3 4">
    <name type="scientific">Chengkuizengella axinellae</name>
    <dbReference type="NCBI Taxonomy" id="3064388"/>
    <lineage>
        <taxon>Bacteria</taxon>
        <taxon>Bacillati</taxon>
        <taxon>Bacillota</taxon>
        <taxon>Bacilli</taxon>
        <taxon>Bacillales</taxon>
        <taxon>Paenibacillaceae</taxon>
        <taxon>Chengkuizengella</taxon>
    </lineage>
</organism>
<accession>A0ABT9J3G5</accession>
<feature type="transmembrane region" description="Helical" evidence="1">
    <location>
        <begin position="68"/>
        <end position="89"/>
    </location>
</feature>
<name>A0ABT9J3G5_9BACL</name>
<keyword evidence="1" id="KW-0472">Membrane</keyword>
<dbReference type="EMBL" id="JAVAMP010000012">
    <property type="protein sequence ID" value="MDP5276139.1"/>
    <property type="molecule type" value="Genomic_DNA"/>
</dbReference>
<reference evidence="3 4" key="1">
    <citation type="submission" date="2023-08" db="EMBL/GenBank/DDBJ databases">
        <authorList>
            <person name="Park J.-S."/>
        </authorList>
    </citation>
    <scope>NUCLEOTIDE SEQUENCE [LARGE SCALE GENOMIC DNA]</scope>
    <source>
        <strain evidence="3 4">2205SS18-9</strain>
    </source>
</reference>
<feature type="signal peptide" evidence="2">
    <location>
        <begin position="1"/>
        <end position="22"/>
    </location>
</feature>
<dbReference type="InterPro" id="IPR043993">
    <property type="entry name" value="T4SS_pilin"/>
</dbReference>
<feature type="chain" id="PRO_5045449194" description="TrbC/VIRB2 family protein" evidence="2">
    <location>
        <begin position="23"/>
        <end position="134"/>
    </location>
</feature>
<proteinExistence type="predicted"/>